<dbReference type="AlphaFoldDB" id="A0A131Z2A2"/>
<feature type="region of interest" description="Disordered" evidence="11">
    <location>
        <begin position="1"/>
        <end position="25"/>
    </location>
</feature>
<evidence type="ECO:0000313" key="14">
    <source>
        <dbReference type="EMBL" id="JAP84586.1"/>
    </source>
</evidence>
<keyword evidence="7" id="KW-0067">ATP-binding</keyword>
<evidence type="ECO:0000256" key="5">
    <source>
        <dbReference type="ARBA" id="ARBA00022741"/>
    </source>
</evidence>
<feature type="domain" description="Protein kinase" evidence="12">
    <location>
        <begin position="185"/>
        <end position="458"/>
    </location>
</feature>
<dbReference type="SUPFAM" id="SSF50156">
    <property type="entry name" value="PDZ domain-like"/>
    <property type="match status" value="1"/>
</dbReference>
<dbReference type="GO" id="GO:0035556">
    <property type="term" value="P:intracellular signal transduction"/>
    <property type="evidence" value="ECO:0007669"/>
    <property type="project" value="TreeGrafter"/>
</dbReference>
<evidence type="ECO:0000259" key="12">
    <source>
        <dbReference type="PROSITE" id="PS50011"/>
    </source>
</evidence>
<dbReference type="PANTHER" id="PTHR24356">
    <property type="entry name" value="SERINE/THREONINE-PROTEIN KINASE"/>
    <property type="match status" value="1"/>
</dbReference>
<dbReference type="InterPro" id="IPR011009">
    <property type="entry name" value="Kinase-like_dom_sf"/>
</dbReference>
<proteinExistence type="predicted"/>
<dbReference type="InterPro" id="IPR023142">
    <property type="entry name" value="MAST_pre-PK_dom_sf"/>
</dbReference>
<dbReference type="Gene3D" id="3.30.200.20">
    <property type="entry name" value="Phosphorylase Kinase, domain 1"/>
    <property type="match status" value="1"/>
</dbReference>
<dbReference type="Gene3D" id="2.30.42.10">
    <property type="match status" value="1"/>
</dbReference>
<dbReference type="Pfam" id="PF00069">
    <property type="entry name" value="Pkinase"/>
    <property type="match status" value="1"/>
</dbReference>
<evidence type="ECO:0000256" key="6">
    <source>
        <dbReference type="ARBA" id="ARBA00022777"/>
    </source>
</evidence>
<evidence type="ECO:0000256" key="11">
    <source>
        <dbReference type="SAM" id="MobiDB-lite"/>
    </source>
</evidence>
<protein>
    <recommendedName>
        <fullName evidence="2">Serine/threonine-protein kinase greatwall</fullName>
        <ecNumber evidence="1">2.7.11.1</ecNumber>
    </recommendedName>
    <alternativeName>
        <fullName evidence="8">Microtubule-associated serine/threonine-protein kinase-like</fullName>
    </alternativeName>
</protein>
<comment type="catalytic activity">
    <reaction evidence="10">
        <text>L-seryl-[protein] + ATP = O-phospho-L-seryl-[protein] + ADP + H(+)</text>
        <dbReference type="Rhea" id="RHEA:17989"/>
        <dbReference type="Rhea" id="RHEA-COMP:9863"/>
        <dbReference type="Rhea" id="RHEA-COMP:11604"/>
        <dbReference type="ChEBI" id="CHEBI:15378"/>
        <dbReference type="ChEBI" id="CHEBI:29999"/>
        <dbReference type="ChEBI" id="CHEBI:30616"/>
        <dbReference type="ChEBI" id="CHEBI:83421"/>
        <dbReference type="ChEBI" id="CHEBI:456216"/>
        <dbReference type="EC" id="2.7.11.1"/>
    </reaction>
</comment>
<evidence type="ECO:0000256" key="9">
    <source>
        <dbReference type="ARBA" id="ARBA00047899"/>
    </source>
</evidence>
<evidence type="ECO:0000259" key="13">
    <source>
        <dbReference type="PROSITE" id="PS50106"/>
    </source>
</evidence>
<dbReference type="GO" id="GO:0005634">
    <property type="term" value="C:nucleus"/>
    <property type="evidence" value="ECO:0007669"/>
    <property type="project" value="TreeGrafter"/>
</dbReference>
<organism evidence="14">
    <name type="scientific">Rhipicephalus appendiculatus</name>
    <name type="common">Brown ear tick</name>
    <dbReference type="NCBI Taxonomy" id="34631"/>
    <lineage>
        <taxon>Eukaryota</taxon>
        <taxon>Metazoa</taxon>
        <taxon>Ecdysozoa</taxon>
        <taxon>Arthropoda</taxon>
        <taxon>Chelicerata</taxon>
        <taxon>Arachnida</taxon>
        <taxon>Acari</taxon>
        <taxon>Parasitiformes</taxon>
        <taxon>Ixodida</taxon>
        <taxon>Ixodoidea</taxon>
        <taxon>Ixodidae</taxon>
        <taxon>Rhipicephalinae</taxon>
        <taxon>Rhipicephalus</taxon>
        <taxon>Rhipicephalus</taxon>
    </lineage>
</organism>
<dbReference type="InterPro" id="IPR050236">
    <property type="entry name" value="Ser_Thr_kinase_AGC"/>
</dbReference>
<evidence type="ECO:0000256" key="2">
    <source>
        <dbReference type="ARBA" id="ARBA00022148"/>
    </source>
</evidence>
<dbReference type="PROSITE" id="PS50106">
    <property type="entry name" value="PDZ"/>
    <property type="match status" value="1"/>
</dbReference>
<name>A0A131Z2A2_RHIAP</name>
<dbReference type="GO" id="GO:0005524">
    <property type="term" value="F:ATP binding"/>
    <property type="evidence" value="ECO:0007669"/>
    <property type="project" value="UniProtKB-KW"/>
</dbReference>
<feature type="domain" description="PDZ" evidence="13">
    <location>
        <begin position="598"/>
        <end position="686"/>
    </location>
</feature>
<dbReference type="PROSITE" id="PS50011">
    <property type="entry name" value="PROTEIN_KINASE_DOM"/>
    <property type="match status" value="1"/>
</dbReference>
<evidence type="ECO:0000256" key="4">
    <source>
        <dbReference type="ARBA" id="ARBA00022679"/>
    </source>
</evidence>
<evidence type="ECO:0000256" key="8">
    <source>
        <dbReference type="ARBA" id="ARBA00033099"/>
    </source>
</evidence>
<evidence type="ECO:0000256" key="10">
    <source>
        <dbReference type="ARBA" id="ARBA00048679"/>
    </source>
</evidence>
<dbReference type="InterPro" id="IPR008271">
    <property type="entry name" value="Ser/Thr_kinase_AS"/>
</dbReference>
<dbReference type="EC" id="2.7.11.1" evidence="1"/>
<keyword evidence="4" id="KW-0808">Transferase</keyword>
<keyword evidence="6 14" id="KW-0418">Kinase</keyword>
<evidence type="ECO:0000256" key="7">
    <source>
        <dbReference type="ARBA" id="ARBA00022840"/>
    </source>
</evidence>
<dbReference type="SUPFAM" id="SSF56112">
    <property type="entry name" value="Protein kinase-like (PK-like)"/>
    <property type="match status" value="1"/>
</dbReference>
<dbReference type="GO" id="GO:0004674">
    <property type="term" value="F:protein serine/threonine kinase activity"/>
    <property type="evidence" value="ECO:0007669"/>
    <property type="project" value="UniProtKB-KW"/>
</dbReference>
<dbReference type="EMBL" id="GEDV01003971">
    <property type="protein sequence ID" value="JAP84586.1"/>
    <property type="molecule type" value="Transcribed_RNA"/>
</dbReference>
<dbReference type="InterPro" id="IPR001478">
    <property type="entry name" value="PDZ"/>
</dbReference>
<dbReference type="InterPro" id="IPR036034">
    <property type="entry name" value="PDZ_sf"/>
</dbReference>
<dbReference type="PROSITE" id="PS00108">
    <property type="entry name" value="PROTEIN_KINASE_ST"/>
    <property type="match status" value="1"/>
</dbReference>
<dbReference type="FunFam" id="1.10.510.10:FF:001549">
    <property type="entry name" value="Serine/threonine protein kinase, putative"/>
    <property type="match status" value="1"/>
</dbReference>
<keyword evidence="5" id="KW-0547">Nucleotide-binding</keyword>
<dbReference type="Gene3D" id="1.20.1480.20">
    <property type="entry name" value="MAST3 pre-PK domain-like"/>
    <property type="match status" value="1"/>
</dbReference>
<dbReference type="InterPro" id="IPR000719">
    <property type="entry name" value="Prot_kinase_dom"/>
</dbReference>
<reference evidence="14" key="1">
    <citation type="journal article" date="2016" name="Ticks Tick Borne Dis.">
        <title>De novo assembly and annotation of the salivary gland transcriptome of Rhipicephalus appendiculatus male and female ticks during blood feeding.</title>
        <authorList>
            <person name="de Castro M.H."/>
            <person name="de Klerk D."/>
            <person name="Pienaar R."/>
            <person name="Latif A.A."/>
            <person name="Rees D.J."/>
            <person name="Mans B.J."/>
        </authorList>
    </citation>
    <scope>NUCLEOTIDE SEQUENCE</scope>
    <source>
        <tissue evidence="14">Salivary glands</tissue>
    </source>
</reference>
<feature type="region of interest" description="Disordered" evidence="11">
    <location>
        <begin position="821"/>
        <end position="857"/>
    </location>
</feature>
<dbReference type="SMART" id="SM00228">
    <property type="entry name" value="PDZ"/>
    <property type="match status" value="1"/>
</dbReference>
<keyword evidence="3 14" id="KW-0723">Serine/threonine-protein kinase</keyword>
<feature type="non-terminal residue" evidence="14">
    <location>
        <position position="857"/>
    </location>
</feature>
<dbReference type="PANTHER" id="PTHR24356:SF1">
    <property type="entry name" value="SERINE_THREONINE-PROTEIN KINASE GREATWALL"/>
    <property type="match status" value="1"/>
</dbReference>
<sequence length="857" mass="94124">MAAPAAAAAAKSPPSAPAPAAADADAMDEKKRSAAKVVTSLFPRIPKVTTVLLQFYITRESNLQLDCEPLMFFCKEQVLLAAQEILDKLNKQVITYQDIRDVAENLIGLHNLAFKKSPEIAKVTGDNIRKLMIIVGELATSLEKVSEVPPTDWMGIGDTVVAKTASLNMAEVAPFYTFIPKMKDFLSMKLLGAGGFGAVYKCVYKPTNLTVSMKLVPCDKFQRHKQACIDKVCASVIGHPFLVKYYSCFASRDAYVTVMEYICGADMMRVCDKAVYLPTNECRIVMAQLILAIEHMHLRGLLHRDIKVSNMMILPGGRVKVIDFDTNKICVGHFAKRVLKGYFTKTAFEFFDGESAGTVPYMAPEILKRRPYGRACDWWSAGATFYKMMTGRVPFRGETKQELTDKIINQPLKWPKDEEHPHSATPEAKDMVFKMLKKNPVERLGSVNYADIRNHPFYAGFNWKKIVFQKGDLCDIPAIGECMVKKTDPGGGKPHLTISATSNTLKRKLVKVEEMVDIDPTSQLSLYTFSSPSFKKMINFTKTAAGPVTVQPSMFKSTGPESETLDYKKASDVDVKAGIRSLTGASTDKSITAKEKMDIIMWRTKSLGKFWSFGITVVDVVGENNKKFYMIEKVKSGSPAEVSHVLEGDVLVAVNNQDISELPIAEVKRRMQDCGDQLVITVLSSSAFRLLESRRDWDEILKAAGQDTIQVRAIKTACSGSGYYGFKVFEAKAWNEQKKALVHCHVIQKATDVQVVTPNKAMYPGDVLVMIDGAPTDSLDAVGIKAALAKGANELSITIAPMSPLRLKRPSYTRLHETVMTDANVPEPSTKANIDNAAAGAKPAAGAPAAGAKPGAA</sequence>
<comment type="catalytic activity">
    <reaction evidence="9">
        <text>L-threonyl-[protein] + ATP = O-phospho-L-threonyl-[protein] + ADP + H(+)</text>
        <dbReference type="Rhea" id="RHEA:46608"/>
        <dbReference type="Rhea" id="RHEA-COMP:11060"/>
        <dbReference type="Rhea" id="RHEA-COMP:11605"/>
        <dbReference type="ChEBI" id="CHEBI:15378"/>
        <dbReference type="ChEBI" id="CHEBI:30013"/>
        <dbReference type="ChEBI" id="CHEBI:30616"/>
        <dbReference type="ChEBI" id="CHEBI:61977"/>
        <dbReference type="ChEBI" id="CHEBI:456216"/>
        <dbReference type="EC" id="2.7.11.1"/>
    </reaction>
</comment>
<dbReference type="SMART" id="SM00220">
    <property type="entry name" value="S_TKc"/>
    <property type="match status" value="1"/>
</dbReference>
<dbReference type="Pfam" id="PF00595">
    <property type="entry name" value="PDZ"/>
    <property type="match status" value="1"/>
</dbReference>
<feature type="compositionally biased region" description="Low complexity" evidence="11">
    <location>
        <begin position="1"/>
        <end position="24"/>
    </location>
</feature>
<evidence type="ECO:0000256" key="1">
    <source>
        <dbReference type="ARBA" id="ARBA00012513"/>
    </source>
</evidence>
<feature type="compositionally biased region" description="Low complexity" evidence="11">
    <location>
        <begin position="837"/>
        <end position="857"/>
    </location>
</feature>
<evidence type="ECO:0000256" key="3">
    <source>
        <dbReference type="ARBA" id="ARBA00022527"/>
    </source>
</evidence>
<accession>A0A131Z2A2</accession>
<dbReference type="Gene3D" id="1.10.510.10">
    <property type="entry name" value="Transferase(Phosphotransferase) domain 1"/>
    <property type="match status" value="1"/>
</dbReference>